<comment type="caution">
    <text evidence="2">The sequence shown here is derived from an EMBL/GenBank/DDBJ whole genome shotgun (WGS) entry which is preliminary data.</text>
</comment>
<dbReference type="Proteomes" id="UP000620124">
    <property type="component" value="Unassembled WGS sequence"/>
</dbReference>
<organism evidence="2 3">
    <name type="scientific">Mycena venus</name>
    <dbReference type="NCBI Taxonomy" id="2733690"/>
    <lineage>
        <taxon>Eukaryota</taxon>
        <taxon>Fungi</taxon>
        <taxon>Dikarya</taxon>
        <taxon>Basidiomycota</taxon>
        <taxon>Agaricomycotina</taxon>
        <taxon>Agaricomycetes</taxon>
        <taxon>Agaricomycetidae</taxon>
        <taxon>Agaricales</taxon>
        <taxon>Marasmiineae</taxon>
        <taxon>Mycenaceae</taxon>
        <taxon>Mycena</taxon>
    </lineage>
</organism>
<accession>A0A8H7CP54</accession>
<dbReference type="OrthoDB" id="2870737at2759"/>
<sequence length="1164" mass="130330">MDELAALLARIPEAVLLLYKEKSFPVGFRTKNPAFFVGTDWVDLGDLQTWLGGQDQFRHYLVGPVAAPVLQTDILDLESLYRTADDYLDLFSANTSRHYSGYSTPSSGYSFDPYNELESAFTDQSSTRSAPSSEYDFSDFSSAGSALDVHNDLSWQWDPDFALLFADAADPTSGFNSFDNSFHVPRSDALLLPDPSHQSSGADSTDFESHLPQNPVAPVSMTLDEMDLASVTWDWQPSGTVWLDADVSSEVYIPNEPFAVTTSCKVSRIERVHGLPSEYPIPRVSTAYIVDLRAVRQSYKDKDGNDMKLDSILNDQTCQCWTKTPGERSKNRAPSVNVLLFATAGKFVDVKCRRARQDCNGIWACSSIDKSLVHVEHYELDPHARDAINSAQIMQRLNQGTDIRDKVICFVNALKKMQCTGKDSNGVACTGYQVLREALNTLTNGKKFYFGCSNRSTSWPNHRGTHIPPDVDEQFCVRMFRGEPIDEEPDSRAELCSRILGSGSGKKGHCVCPFPHTQDGKPHVADMEQHTCEAHITIFVPLNEDVIPVAIVVPKHGRPHTHPPPPPTRVPTSIKQLYERAVRAYGLSAATVNKVEQAASTIEIMGAAPGLVHPSLLSNPTKQGIITTMKRRLFDLYKADQEKEPRQRYIHSFDFLPNRTPASAVITTFETALLECVEWVRSMDQDTTFKRMKAGLLNEYELTAYFLPLNRLFTFGRIYMDAKDSEAFEFVWDKIHEAFFAVTGKELAFKAWNPEGWLVTISGDMEAAPWIGMARSFIKRMHVPHPPSVDEFLIRVLRVCRRHALDGMRHAVKPHVDEDQWKQFKTLLDLKTKEEVSAFSNWVFSLKVEKVTAWWNHKLNYKWILPGLIECLSGLSHEDWLMTPFTSNGNETQHHWTNSQTGIGLNAKECILRAAKADHLVGQQFEAHLKHGILASNRTELSHRTDRTMTRTSTIITKAQRASSATEKVRILKEQLAIAMAEKKITASSSGVPRVRQKSKVQRAAHSKGKGRATTAAQGSQIQSTNDMELDGMEMVQTEERGLEQEDTSSAHQLESNRDGSGLDVDSQDSPCASTSALPGPSAHPSRRSARKRRASSTHVDTPPINTQTADARTEPPVVEKSRKKRKLKPWSVQHTDGLTYTSFEFRSLFPAEYLELYGDAEPA</sequence>
<dbReference type="EMBL" id="JACAZI010000016">
    <property type="protein sequence ID" value="KAF7343181.1"/>
    <property type="molecule type" value="Genomic_DNA"/>
</dbReference>
<feature type="compositionally biased region" description="Polar residues" evidence="1">
    <location>
        <begin position="1098"/>
        <end position="1111"/>
    </location>
</feature>
<protein>
    <submittedName>
        <fullName evidence="2">Uncharacterized protein</fullName>
    </submittedName>
</protein>
<keyword evidence="3" id="KW-1185">Reference proteome</keyword>
<proteinExistence type="predicted"/>
<evidence type="ECO:0000313" key="3">
    <source>
        <dbReference type="Proteomes" id="UP000620124"/>
    </source>
</evidence>
<feature type="compositionally biased region" description="Polar residues" evidence="1">
    <location>
        <begin position="1015"/>
        <end position="1027"/>
    </location>
</feature>
<feature type="region of interest" description="Disordered" evidence="1">
    <location>
        <begin position="984"/>
        <end position="1129"/>
    </location>
</feature>
<dbReference type="AlphaFoldDB" id="A0A8H7CP54"/>
<gene>
    <name evidence="2" type="ORF">MVEN_01749300</name>
</gene>
<evidence type="ECO:0000313" key="2">
    <source>
        <dbReference type="EMBL" id="KAF7343181.1"/>
    </source>
</evidence>
<feature type="compositionally biased region" description="Basic and acidic residues" evidence="1">
    <location>
        <begin position="1112"/>
        <end position="1121"/>
    </location>
</feature>
<feature type="compositionally biased region" description="Polar residues" evidence="1">
    <location>
        <begin position="1068"/>
        <end position="1077"/>
    </location>
</feature>
<feature type="compositionally biased region" description="Basic residues" evidence="1">
    <location>
        <begin position="995"/>
        <end position="1011"/>
    </location>
</feature>
<reference evidence="2" key="1">
    <citation type="submission" date="2020-05" db="EMBL/GenBank/DDBJ databases">
        <title>Mycena genomes resolve the evolution of fungal bioluminescence.</title>
        <authorList>
            <person name="Tsai I.J."/>
        </authorList>
    </citation>
    <scope>NUCLEOTIDE SEQUENCE</scope>
    <source>
        <strain evidence="2">CCC161011</strain>
    </source>
</reference>
<evidence type="ECO:0000256" key="1">
    <source>
        <dbReference type="SAM" id="MobiDB-lite"/>
    </source>
</evidence>
<feature type="compositionally biased region" description="Basic residues" evidence="1">
    <location>
        <begin position="1085"/>
        <end position="1096"/>
    </location>
</feature>
<name>A0A8H7CP54_9AGAR</name>